<protein>
    <submittedName>
        <fullName evidence="2">Uncharacterized protein</fullName>
    </submittedName>
</protein>
<organism evidence="2">
    <name type="scientific">Sexangularia sp. CB-2014</name>
    <dbReference type="NCBI Taxonomy" id="1486929"/>
    <lineage>
        <taxon>Eukaryota</taxon>
        <taxon>Amoebozoa</taxon>
        <taxon>Tubulinea</taxon>
        <taxon>Elardia</taxon>
        <taxon>Arcellinida</taxon>
        <taxon>Arcellinida incertae sedis</taxon>
        <taxon>Sexangularia</taxon>
    </lineage>
</organism>
<reference evidence="2" key="1">
    <citation type="submission" date="2021-01" db="EMBL/GenBank/DDBJ databases">
        <authorList>
            <person name="Corre E."/>
            <person name="Pelletier E."/>
            <person name="Niang G."/>
            <person name="Scheremetjew M."/>
            <person name="Finn R."/>
            <person name="Kale V."/>
            <person name="Holt S."/>
            <person name="Cochrane G."/>
            <person name="Meng A."/>
            <person name="Brown T."/>
            <person name="Cohen L."/>
        </authorList>
    </citation>
    <scope>NUCLEOTIDE SEQUENCE</scope>
    <source>
        <strain evidence="2">ATCC 50979</strain>
    </source>
</reference>
<keyword evidence="1" id="KW-0812">Transmembrane</keyword>
<accession>A0A7S1VR35</accession>
<keyword evidence="1" id="KW-1133">Transmembrane helix</keyword>
<feature type="transmembrane region" description="Helical" evidence="1">
    <location>
        <begin position="65"/>
        <end position="84"/>
    </location>
</feature>
<feature type="transmembrane region" description="Helical" evidence="1">
    <location>
        <begin position="31"/>
        <end position="53"/>
    </location>
</feature>
<keyword evidence="1" id="KW-0472">Membrane</keyword>
<dbReference type="EMBL" id="HBGL01015200">
    <property type="protein sequence ID" value="CAD9308409.1"/>
    <property type="molecule type" value="Transcribed_RNA"/>
</dbReference>
<proteinExistence type="predicted"/>
<dbReference type="AlphaFoldDB" id="A0A7S1VR35"/>
<evidence type="ECO:0000313" key="2">
    <source>
        <dbReference type="EMBL" id="CAD9308409.1"/>
    </source>
</evidence>
<sequence length="172" mass="18909">MTTRANALGFFKLRRYVQSRSPMPMDVANAVLMWATATVALIGGALIAQVFMFATRSRIATRFNLILLVDAAVATILFIVPSIAAGRRAAWQLREHSSLLLRQRLRLQMSTDAATDHSMEGVLTTLIELMERSTTELFGITLSDETLRVLLGVTFPLVVAVTTRLMIDLGSA</sequence>
<gene>
    <name evidence="2" type="ORF">SSP0437_LOCUS11898</name>
</gene>
<evidence type="ECO:0000256" key="1">
    <source>
        <dbReference type="SAM" id="Phobius"/>
    </source>
</evidence>
<name>A0A7S1VR35_9EUKA</name>